<dbReference type="CDD" id="cd07894">
    <property type="entry name" value="Adenylation_RNA_ligase"/>
    <property type="match status" value="1"/>
</dbReference>
<reference evidence="4" key="1">
    <citation type="journal article" date="2009" name="ISME J.">
        <title>The genome sequence of the psychrophilic archaeon, Methanococcoides burtonii: the role of genome evolution in cold adaptation.</title>
        <authorList>
            <person name="Allen M.A."/>
            <person name="Lauro F.M."/>
            <person name="Williams T.J."/>
            <person name="Burg D."/>
            <person name="Siddiqui K.S."/>
            <person name="De Francisci D."/>
            <person name="Chong K.W."/>
            <person name="Pilak O."/>
            <person name="Chew H.H."/>
            <person name="De Maere M.Z."/>
            <person name="Ting L."/>
            <person name="Katrib M."/>
            <person name="Ng C."/>
            <person name="Sowers K.R."/>
            <person name="Galperin M.Y."/>
            <person name="Anderson I.J."/>
            <person name="Ivanova N."/>
            <person name="Dalin E."/>
            <person name="Martinez M."/>
            <person name="Lapidus A."/>
            <person name="Hauser L."/>
            <person name="Land M."/>
            <person name="Thomas T."/>
            <person name="Cavicchioli R."/>
        </authorList>
    </citation>
    <scope>NUCLEOTIDE SEQUENCE [LARGE SCALE GENOMIC DNA]</scope>
    <source>
        <strain evidence="4">DSM 6242 / NBRC 107633 / OCM 468 / ACE-M</strain>
    </source>
</reference>
<dbReference type="NCBIfam" id="TIGR01209">
    <property type="entry name" value="RNA ligase"/>
    <property type="match status" value="1"/>
</dbReference>
<dbReference type="Pfam" id="PF18330">
    <property type="entry name" value="Lig_C"/>
    <property type="match status" value="1"/>
</dbReference>
<dbReference type="SUPFAM" id="SSF56091">
    <property type="entry name" value="DNA ligase/mRNA capping enzyme, catalytic domain"/>
    <property type="match status" value="1"/>
</dbReference>
<dbReference type="Proteomes" id="UP000001979">
    <property type="component" value="Chromosome"/>
</dbReference>
<dbReference type="RefSeq" id="WP_011499791.1">
    <property type="nucleotide sequence ID" value="NC_007955.1"/>
</dbReference>
<accession>Q12V78</accession>
<dbReference type="AlphaFoldDB" id="Q12V78"/>
<dbReference type="InterPro" id="IPR021122">
    <property type="entry name" value="RNA_ligase_dom_REL/Rnl2"/>
</dbReference>
<dbReference type="Gene3D" id="3.30.470.30">
    <property type="entry name" value="DNA ligase/mRNA capping enzyme"/>
    <property type="match status" value="1"/>
</dbReference>
<evidence type="ECO:0000259" key="1">
    <source>
        <dbReference type="Pfam" id="PF09414"/>
    </source>
</evidence>
<evidence type="ECO:0000259" key="2">
    <source>
        <dbReference type="Pfam" id="PF18330"/>
    </source>
</evidence>
<gene>
    <name evidence="3" type="ordered locus">Mbur_1758</name>
</gene>
<keyword evidence="3" id="KW-0436">Ligase</keyword>
<evidence type="ECO:0000313" key="4">
    <source>
        <dbReference type="Proteomes" id="UP000001979"/>
    </source>
</evidence>
<keyword evidence="4" id="KW-1185">Reference proteome</keyword>
<evidence type="ECO:0000313" key="3">
    <source>
        <dbReference type="EMBL" id="ABE52648.1"/>
    </source>
</evidence>
<dbReference type="GeneID" id="3997318"/>
<protein>
    <submittedName>
        <fullName evidence="3">Protein with ATP dependent DNA ligase domain</fullName>
    </submittedName>
</protein>
<dbReference type="HOGENOM" id="CLU_061502_0_0_2"/>
<proteinExistence type="predicted"/>
<feature type="domain" description="RNA ligase Pab1020 C-terminal" evidence="2">
    <location>
        <begin position="191"/>
        <end position="315"/>
    </location>
</feature>
<dbReference type="InterPro" id="IPR001072">
    <property type="entry name" value="RNA_ligase_Pab1020"/>
</dbReference>
<sequence>MGFPKIHRAMLLKPAIEAHFSDVETVCVEEKMNGFNVRIVTVDGKIIAITRGGYVCPYSTERAQKFLNIDFFEEHPELVLHGEMVGPDNPYIPKKIYNVESLELFVFDIRHKHSGIPLPLHERRQLAEEYGFTQVRLFGEFPKEEAPLRISEIIRELGKIEHEGVIIKDPMMEIAPLKYTCSQSNCADLKHAFKFYNDAGRDYLFSRVVREGFQAVEWEETGDDIDKRCLQLGRSILYPMIDSIVNIGNGVRLADEVQMRLSNLETVSKFKEYLRRQGIDAIFSEPEVVGDEFIVKIKKLNKSTNDKTLSMWKGETW</sequence>
<dbReference type="EMBL" id="CP000300">
    <property type="protein sequence ID" value="ABE52648.1"/>
    <property type="molecule type" value="Genomic_DNA"/>
</dbReference>
<dbReference type="PRINTS" id="PR01048">
    <property type="entry name" value="Y414FAMILY"/>
</dbReference>
<dbReference type="KEGG" id="mbu:Mbur_1758"/>
<dbReference type="Gene3D" id="3.30.70.2160">
    <property type="match status" value="1"/>
</dbReference>
<dbReference type="InterPro" id="IPR041596">
    <property type="entry name" value="Lig_Pab1020_C"/>
</dbReference>
<dbReference type="STRING" id="259564.Mbur_1758"/>
<dbReference type="Pfam" id="PF09414">
    <property type="entry name" value="RNA_ligase"/>
    <property type="match status" value="1"/>
</dbReference>
<dbReference type="GO" id="GO:0016874">
    <property type="term" value="F:ligase activity"/>
    <property type="evidence" value="ECO:0007669"/>
    <property type="project" value="UniProtKB-KW"/>
</dbReference>
<name>Q12V78_METBU</name>
<organism evidence="3 4">
    <name type="scientific">Methanococcoides burtonii (strain DSM 6242 / NBRC 107633 / OCM 468 / ACE-M)</name>
    <dbReference type="NCBI Taxonomy" id="259564"/>
    <lineage>
        <taxon>Archaea</taxon>
        <taxon>Methanobacteriati</taxon>
        <taxon>Methanobacteriota</taxon>
        <taxon>Stenosarchaea group</taxon>
        <taxon>Methanomicrobia</taxon>
        <taxon>Methanosarcinales</taxon>
        <taxon>Methanosarcinaceae</taxon>
        <taxon>Methanococcoides</taxon>
    </lineage>
</organism>
<dbReference type="Gene3D" id="3.30.1490.70">
    <property type="match status" value="1"/>
</dbReference>
<feature type="domain" description="RNA ligase" evidence="1">
    <location>
        <begin position="25"/>
        <end position="180"/>
    </location>
</feature>